<keyword evidence="1" id="KW-1133">Transmembrane helix</keyword>
<reference evidence="2" key="1">
    <citation type="journal article" date="2014" name="Int. J. Syst. Evol. Microbiol.">
        <title>Complete genome sequence of Corynebacterium casei LMG S-19264T (=DSM 44701T), isolated from a smear-ripened cheese.</title>
        <authorList>
            <consortium name="US DOE Joint Genome Institute (JGI-PGF)"/>
            <person name="Walter F."/>
            <person name="Albersmeier A."/>
            <person name="Kalinowski J."/>
            <person name="Ruckert C."/>
        </authorList>
    </citation>
    <scope>NUCLEOTIDE SEQUENCE</scope>
    <source>
        <strain evidence="2">CGMCC 1.15448</strain>
    </source>
</reference>
<name>A0A8J2UDS3_9BACT</name>
<sequence length="137" mass="15461">MNWKLIFQLSLFGLAMAIATVFWIPSNTEPYFWLVIFIVCAYIIAKQVSSRHFLHGFFTSLVNCVWVTGFHVIFFKTYLAGHPQEIQMMDKMHIHGHTRLLMLLMGPVAGVVFGLVLGLFAWIASKLVRKSSGAGIA</sequence>
<feature type="transmembrane region" description="Helical" evidence="1">
    <location>
        <begin position="31"/>
        <end position="48"/>
    </location>
</feature>
<feature type="transmembrane region" description="Helical" evidence="1">
    <location>
        <begin position="6"/>
        <end position="24"/>
    </location>
</feature>
<keyword evidence="3" id="KW-1185">Reference proteome</keyword>
<protein>
    <submittedName>
        <fullName evidence="2">Uncharacterized protein</fullName>
    </submittedName>
</protein>
<reference evidence="2" key="2">
    <citation type="submission" date="2020-09" db="EMBL/GenBank/DDBJ databases">
        <authorList>
            <person name="Sun Q."/>
            <person name="Zhou Y."/>
        </authorList>
    </citation>
    <scope>NUCLEOTIDE SEQUENCE</scope>
    <source>
        <strain evidence="2">CGMCC 1.15448</strain>
    </source>
</reference>
<feature type="transmembrane region" description="Helical" evidence="1">
    <location>
        <begin position="54"/>
        <end position="79"/>
    </location>
</feature>
<keyword evidence="1" id="KW-0472">Membrane</keyword>
<gene>
    <name evidence="2" type="ORF">GCM10011511_28900</name>
</gene>
<dbReference type="RefSeq" id="WP_188932839.1">
    <property type="nucleotide sequence ID" value="NZ_BMJC01000003.1"/>
</dbReference>
<proteinExistence type="predicted"/>
<dbReference type="EMBL" id="BMJC01000003">
    <property type="protein sequence ID" value="GGB03796.1"/>
    <property type="molecule type" value="Genomic_DNA"/>
</dbReference>
<evidence type="ECO:0000313" key="3">
    <source>
        <dbReference type="Proteomes" id="UP000607559"/>
    </source>
</evidence>
<organism evidence="2 3">
    <name type="scientific">Puia dinghuensis</name>
    <dbReference type="NCBI Taxonomy" id="1792502"/>
    <lineage>
        <taxon>Bacteria</taxon>
        <taxon>Pseudomonadati</taxon>
        <taxon>Bacteroidota</taxon>
        <taxon>Chitinophagia</taxon>
        <taxon>Chitinophagales</taxon>
        <taxon>Chitinophagaceae</taxon>
        <taxon>Puia</taxon>
    </lineage>
</organism>
<keyword evidence="1" id="KW-0812">Transmembrane</keyword>
<dbReference type="Proteomes" id="UP000607559">
    <property type="component" value="Unassembled WGS sequence"/>
</dbReference>
<evidence type="ECO:0000313" key="2">
    <source>
        <dbReference type="EMBL" id="GGB03796.1"/>
    </source>
</evidence>
<evidence type="ECO:0000256" key="1">
    <source>
        <dbReference type="SAM" id="Phobius"/>
    </source>
</evidence>
<accession>A0A8J2UDS3</accession>
<dbReference type="AlphaFoldDB" id="A0A8J2UDS3"/>
<feature type="transmembrane region" description="Helical" evidence="1">
    <location>
        <begin position="100"/>
        <end position="123"/>
    </location>
</feature>
<comment type="caution">
    <text evidence="2">The sequence shown here is derived from an EMBL/GenBank/DDBJ whole genome shotgun (WGS) entry which is preliminary data.</text>
</comment>